<proteinExistence type="predicted"/>
<sequence length="113" mass="12496">MNGQVIDNYRCQTIPYRSPSAPFLYCIPTVALAAADQPHELLCRPAMAIRHLPTNRVASCGILHRGEQASKIAVETRQDDPQTLYSSMLAKNDIYIYIGVSVTCSPDTNEAKE</sequence>
<name>A0A0H5QHZ7_9EUKA</name>
<dbReference type="AlphaFoldDB" id="A0A0H5QHZ7"/>
<dbReference type="EMBL" id="HACM01001156">
    <property type="protein sequence ID" value="CRZ01598.1"/>
    <property type="molecule type" value="Transcribed_RNA"/>
</dbReference>
<reference evidence="1" key="1">
    <citation type="submission" date="2015-04" db="EMBL/GenBank/DDBJ databases">
        <title>The genome sequence of the plant pathogenic Rhizarian Plasmodiophora brassicae reveals insights in its biotrophic life cycle and the origin of chitin synthesis.</title>
        <authorList>
            <person name="Schwelm A."/>
            <person name="Fogelqvist J."/>
            <person name="Knaust A."/>
            <person name="Julke S."/>
            <person name="Lilja T."/>
            <person name="Dhandapani V."/>
            <person name="Bonilla-Rosso G."/>
            <person name="Karlsson M."/>
            <person name="Shevchenko A."/>
            <person name="Choi S.R."/>
            <person name="Kim H.G."/>
            <person name="Park J.Y."/>
            <person name="Lim Y.P."/>
            <person name="Ludwig-Muller J."/>
            <person name="Dixelius C."/>
        </authorList>
    </citation>
    <scope>NUCLEOTIDE SEQUENCE</scope>
    <source>
        <tissue evidence="1">Potato root galls</tissue>
    </source>
</reference>
<evidence type="ECO:0000313" key="1">
    <source>
        <dbReference type="EMBL" id="CRZ01598.1"/>
    </source>
</evidence>
<accession>A0A0H5QHZ7</accession>
<organism evidence="1">
    <name type="scientific">Spongospora subterranea</name>
    <dbReference type="NCBI Taxonomy" id="70186"/>
    <lineage>
        <taxon>Eukaryota</taxon>
        <taxon>Sar</taxon>
        <taxon>Rhizaria</taxon>
        <taxon>Endomyxa</taxon>
        <taxon>Phytomyxea</taxon>
        <taxon>Plasmodiophorida</taxon>
        <taxon>Plasmodiophoridae</taxon>
        <taxon>Spongospora</taxon>
    </lineage>
</organism>
<protein>
    <submittedName>
        <fullName evidence="1">Uncharacterized protein</fullName>
    </submittedName>
</protein>